<dbReference type="Gene3D" id="3.40.50.12780">
    <property type="entry name" value="N-terminal domain of ligase-like"/>
    <property type="match status" value="1"/>
</dbReference>
<name>A0A3B0SFC2_9ZZZZ</name>
<reference evidence="1" key="1">
    <citation type="submission" date="2018-06" db="EMBL/GenBank/DDBJ databases">
        <authorList>
            <person name="Zhirakovskaya E."/>
        </authorList>
    </citation>
    <scope>NUCLEOTIDE SEQUENCE</scope>
</reference>
<dbReference type="AlphaFoldDB" id="A0A3B0SFC2"/>
<sequence length="63" mass="7161">MQPVSVRTMNLAHFADQAARRHAGHNALIWGDKTWDWAKVNARVNAMAYALRHDYGVTKGDRI</sequence>
<organism evidence="1">
    <name type="scientific">hydrothermal vent metagenome</name>
    <dbReference type="NCBI Taxonomy" id="652676"/>
    <lineage>
        <taxon>unclassified sequences</taxon>
        <taxon>metagenomes</taxon>
        <taxon>ecological metagenomes</taxon>
    </lineage>
</organism>
<dbReference type="EMBL" id="UOEG01000278">
    <property type="protein sequence ID" value="VAW04655.1"/>
    <property type="molecule type" value="Genomic_DNA"/>
</dbReference>
<accession>A0A3B0SFC2</accession>
<proteinExistence type="predicted"/>
<dbReference type="SUPFAM" id="SSF56801">
    <property type="entry name" value="Acetyl-CoA synthetase-like"/>
    <property type="match status" value="1"/>
</dbReference>
<feature type="non-terminal residue" evidence="1">
    <location>
        <position position="63"/>
    </location>
</feature>
<evidence type="ECO:0000313" key="1">
    <source>
        <dbReference type="EMBL" id="VAW04655.1"/>
    </source>
</evidence>
<protein>
    <recommendedName>
        <fullName evidence="2">Long-chain-fatty-acid--CoA ligase</fullName>
    </recommendedName>
</protein>
<evidence type="ECO:0008006" key="2">
    <source>
        <dbReference type="Google" id="ProtNLM"/>
    </source>
</evidence>
<dbReference type="InterPro" id="IPR042099">
    <property type="entry name" value="ANL_N_sf"/>
</dbReference>
<gene>
    <name evidence="1" type="ORF">MNBD_ALPHA07-837</name>
</gene>